<dbReference type="SMART" id="SM00052">
    <property type="entry name" value="EAL"/>
    <property type="match status" value="1"/>
</dbReference>
<accession>A0A5S3UT85</accession>
<dbReference type="Pfam" id="PF00990">
    <property type="entry name" value="GGDEF"/>
    <property type="match status" value="1"/>
</dbReference>
<reference evidence="1 2" key="1">
    <citation type="submission" date="2019-10" db="EMBL/GenBank/DDBJ databases">
        <title>Pseudoalteromonas rubra S4059.</title>
        <authorList>
            <person name="Paulsen S."/>
            <person name="Wang X."/>
        </authorList>
    </citation>
    <scope>NUCLEOTIDE SEQUENCE [LARGE SCALE GENOMIC DNA]</scope>
    <source>
        <strain evidence="1 2">S4059</strain>
    </source>
</reference>
<dbReference type="SUPFAM" id="SSF141868">
    <property type="entry name" value="EAL domain-like"/>
    <property type="match status" value="1"/>
</dbReference>
<evidence type="ECO:0000313" key="1">
    <source>
        <dbReference type="EMBL" id="QPB82756.1"/>
    </source>
</evidence>
<dbReference type="GO" id="GO:0000160">
    <property type="term" value="P:phosphorelay signal transduction system"/>
    <property type="evidence" value="ECO:0007669"/>
    <property type="project" value="InterPro"/>
</dbReference>
<dbReference type="PANTHER" id="PTHR44757:SF2">
    <property type="entry name" value="BIOFILM ARCHITECTURE MAINTENANCE PROTEIN MBAA"/>
    <property type="match status" value="1"/>
</dbReference>
<evidence type="ECO:0000313" key="2">
    <source>
        <dbReference type="Proteomes" id="UP000305729"/>
    </source>
</evidence>
<dbReference type="InterPro" id="IPR001789">
    <property type="entry name" value="Sig_transdc_resp-reg_receiver"/>
</dbReference>
<dbReference type="AlphaFoldDB" id="A0A5S3UT85"/>
<dbReference type="PROSITE" id="PS50883">
    <property type="entry name" value="EAL"/>
    <property type="match status" value="1"/>
</dbReference>
<protein>
    <submittedName>
        <fullName evidence="1">EAL domain-containing protein</fullName>
    </submittedName>
</protein>
<dbReference type="Pfam" id="PF00563">
    <property type="entry name" value="EAL"/>
    <property type="match status" value="1"/>
</dbReference>
<dbReference type="PANTHER" id="PTHR44757">
    <property type="entry name" value="DIGUANYLATE CYCLASE DGCP"/>
    <property type="match status" value="1"/>
</dbReference>
<dbReference type="CDD" id="cd01948">
    <property type="entry name" value="EAL"/>
    <property type="match status" value="1"/>
</dbReference>
<dbReference type="SUPFAM" id="SSF52172">
    <property type="entry name" value="CheY-like"/>
    <property type="match status" value="1"/>
</dbReference>
<dbReference type="InterPro" id="IPR011006">
    <property type="entry name" value="CheY-like_superfamily"/>
</dbReference>
<gene>
    <name evidence="1" type="ORF">CWC22_007005</name>
</gene>
<dbReference type="Gene3D" id="3.30.70.270">
    <property type="match status" value="1"/>
</dbReference>
<dbReference type="PROSITE" id="PS50887">
    <property type="entry name" value="GGDEF"/>
    <property type="match status" value="1"/>
</dbReference>
<dbReference type="NCBIfam" id="TIGR00254">
    <property type="entry name" value="GGDEF"/>
    <property type="match status" value="1"/>
</dbReference>
<sequence>MKKGDIKVLLVDDDAIERKSLKRELTLNRCEYHVVETSTAEEAFVYLDNMTFDVVIIDYHMPKVSGIEAVIRLRSMPNLKHTAIVMVSNNSDESLMLECINAGAQDFLLKSEVTESQLTRTILQSRQRHELEQQLYESYQEVKKLAERDKLTGLHNRYYFDEALVQMLAHQKRHPDELTAVMLFDLDKFKHINDTFGHEMGDKLLVAVAERLFKALRGDTLFARFGGDEFVLACSQLRSIRHVKGLLKRLLKTFDTAFIVDNHELFCSCSVGVAIAPANGESSEELLKLADIAMYRAKRSPQLQYCFFEDNMQEAFLSKYKIESELRHAVEHGEFVLHYQPIIDMQSNRVVGAEALIRWPQALTSKNPGVFIPVAEESGLIQAIGKWVLQQAFKDLKKRLREGFSAYISVNVSPCQLCESSFFSYVESLIKQHGVPASALVFEVTETALLSEDTVTLNTLNSLHELGIRIALDDFGTGFSSISHLLSCPIDIVKIDKSIIQNITCPNSKHKNMLEGLTYLLSQLNISIIAEGIETQEQSALCQRLGIKLAQGFLYYRPASEVELQSLLNNTIEQ</sequence>
<dbReference type="CDD" id="cd01949">
    <property type="entry name" value="GGDEF"/>
    <property type="match status" value="1"/>
</dbReference>
<dbReference type="Gene3D" id="3.40.50.2300">
    <property type="match status" value="1"/>
</dbReference>
<dbReference type="InterPro" id="IPR035919">
    <property type="entry name" value="EAL_sf"/>
</dbReference>
<dbReference type="InterPro" id="IPR043128">
    <property type="entry name" value="Rev_trsase/Diguanyl_cyclase"/>
</dbReference>
<proteinExistence type="predicted"/>
<dbReference type="SUPFAM" id="SSF55073">
    <property type="entry name" value="Nucleotide cyclase"/>
    <property type="match status" value="1"/>
</dbReference>
<organism evidence="1 2">
    <name type="scientific">Pseudoalteromonas rubra</name>
    <dbReference type="NCBI Taxonomy" id="43658"/>
    <lineage>
        <taxon>Bacteria</taxon>
        <taxon>Pseudomonadati</taxon>
        <taxon>Pseudomonadota</taxon>
        <taxon>Gammaproteobacteria</taxon>
        <taxon>Alteromonadales</taxon>
        <taxon>Pseudoalteromonadaceae</taxon>
        <taxon>Pseudoalteromonas</taxon>
    </lineage>
</organism>
<dbReference type="CDD" id="cd00156">
    <property type="entry name" value="REC"/>
    <property type="match status" value="1"/>
</dbReference>
<dbReference type="Proteomes" id="UP000305729">
    <property type="component" value="Chromosome 1"/>
</dbReference>
<dbReference type="PROSITE" id="PS50110">
    <property type="entry name" value="RESPONSE_REGULATORY"/>
    <property type="match status" value="1"/>
</dbReference>
<dbReference type="InterPro" id="IPR001633">
    <property type="entry name" value="EAL_dom"/>
</dbReference>
<dbReference type="InterPro" id="IPR000160">
    <property type="entry name" value="GGDEF_dom"/>
</dbReference>
<dbReference type="RefSeq" id="WP_138538996.1">
    <property type="nucleotide sequence ID" value="NZ_CP045429.1"/>
</dbReference>
<dbReference type="Pfam" id="PF00072">
    <property type="entry name" value="Response_reg"/>
    <property type="match status" value="1"/>
</dbReference>
<name>A0A5S3UT85_9GAMM</name>
<dbReference type="Gene3D" id="3.20.20.450">
    <property type="entry name" value="EAL domain"/>
    <property type="match status" value="1"/>
</dbReference>
<dbReference type="EMBL" id="CP045429">
    <property type="protein sequence ID" value="QPB82756.1"/>
    <property type="molecule type" value="Genomic_DNA"/>
</dbReference>
<dbReference type="InterPro" id="IPR029787">
    <property type="entry name" value="Nucleotide_cyclase"/>
</dbReference>
<dbReference type="SMART" id="SM00267">
    <property type="entry name" value="GGDEF"/>
    <property type="match status" value="1"/>
</dbReference>
<dbReference type="SMART" id="SM00448">
    <property type="entry name" value="REC"/>
    <property type="match status" value="1"/>
</dbReference>
<dbReference type="InterPro" id="IPR052155">
    <property type="entry name" value="Biofilm_reg_signaling"/>
</dbReference>